<dbReference type="InterPro" id="IPR039298">
    <property type="entry name" value="ACOT13"/>
</dbReference>
<dbReference type="OrthoDB" id="9813282at2"/>
<dbReference type="PANTHER" id="PTHR21660:SF1">
    <property type="entry name" value="ACYL-COENZYME A THIOESTERASE 13"/>
    <property type="match status" value="1"/>
</dbReference>
<protein>
    <recommendedName>
        <fullName evidence="3">Thioesterase domain-containing protein</fullName>
    </recommendedName>
</protein>
<dbReference type="InterPro" id="IPR029069">
    <property type="entry name" value="HotDog_dom_sf"/>
</dbReference>
<dbReference type="eggNOG" id="COG2050">
    <property type="taxonomic scope" value="Bacteria"/>
</dbReference>
<accession>L7KEY6</accession>
<evidence type="ECO:0000256" key="2">
    <source>
        <dbReference type="ARBA" id="ARBA00022801"/>
    </source>
</evidence>
<comment type="caution">
    <text evidence="4">The sequence shown here is derived from an EMBL/GenBank/DDBJ whole genome shotgun (WGS) entry which is preliminary data.</text>
</comment>
<evidence type="ECO:0000259" key="3">
    <source>
        <dbReference type="Pfam" id="PF03061"/>
    </source>
</evidence>
<dbReference type="Gene3D" id="3.10.129.10">
    <property type="entry name" value="Hotdog Thioesterase"/>
    <property type="match status" value="2"/>
</dbReference>
<dbReference type="EMBL" id="BANR01000003">
    <property type="protein sequence ID" value="GAC47189.1"/>
    <property type="molecule type" value="Genomic_DNA"/>
</dbReference>
<dbReference type="RefSeq" id="WP_005170021.1">
    <property type="nucleotide sequence ID" value="NZ_BANR01000003.1"/>
</dbReference>
<gene>
    <name evidence="4" type="ORF">GOACH_03_02070</name>
</gene>
<dbReference type="Proteomes" id="UP000010988">
    <property type="component" value="Unassembled WGS sequence"/>
</dbReference>
<reference evidence="4 5" key="1">
    <citation type="submission" date="2012-12" db="EMBL/GenBank/DDBJ databases">
        <title>Whole genome shotgun sequence of Gordonia aichiensis NBRC 108223.</title>
        <authorList>
            <person name="Isaki-Nakamura S."/>
            <person name="Hosoyama A."/>
            <person name="Tsuchikane K."/>
            <person name="Ando Y."/>
            <person name="Baba S."/>
            <person name="Ohji S."/>
            <person name="Hamada M."/>
            <person name="Tamura T."/>
            <person name="Yamazoe A."/>
            <person name="Yamazaki S."/>
            <person name="Fujita N."/>
        </authorList>
    </citation>
    <scope>NUCLEOTIDE SEQUENCE [LARGE SCALE GENOMIC DNA]</scope>
    <source>
        <strain evidence="4 5">NBRC 108223</strain>
    </source>
</reference>
<feature type="domain" description="Thioesterase" evidence="3">
    <location>
        <begin position="221"/>
        <end position="299"/>
    </location>
</feature>
<organism evidence="4 5">
    <name type="scientific">Gordonia aichiensis NBRC 108223</name>
    <dbReference type="NCBI Taxonomy" id="1220583"/>
    <lineage>
        <taxon>Bacteria</taxon>
        <taxon>Bacillati</taxon>
        <taxon>Actinomycetota</taxon>
        <taxon>Actinomycetes</taxon>
        <taxon>Mycobacteriales</taxon>
        <taxon>Gordoniaceae</taxon>
        <taxon>Gordonia</taxon>
    </lineage>
</organism>
<keyword evidence="5" id="KW-1185">Reference proteome</keyword>
<sequence>MNDDNRDDTTTASTAAELRDPLEAFGVGALRLEDDVVVAEQQLGPRFADHRGLIDLPAYAVLLDHIGGIPYHRETRSPSMQARLNFSTVGRPTLTERLVGRAQLLMHDARVGVTEIRIGDGTADYCVGTARNVAVGRAIPDDFDDAELAHEIPAAETLDVPLAQAIPSDLDGETIIAQIVSGQRERGPLADLLNARIDPAGASTTRLRLVVDTQAWMGNMFGTMHGGVIATIVGVACSFAGQRQAQAGQDYRVGDLSVAFFRSPPVDGSRVSVDVEAVKVGRRIASFSARMTGAEGTLLAEGAADIHFG</sequence>
<dbReference type="InterPro" id="IPR006683">
    <property type="entry name" value="Thioestr_dom"/>
</dbReference>
<evidence type="ECO:0000313" key="5">
    <source>
        <dbReference type="Proteomes" id="UP000010988"/>
    </source>
</evidence>
<name>L7KEY6_9ACTN</name>
<dbReference type="STRING" id="1220583.GOACH_03_02070"/>
<keyword evidence="2" id="KW-0378">Hydrolase</keyword>
<comment type="similarity">
    <text evidence="1">Belongs to the thioesterase PaaI family.</text>
</comment>
<dbReference type="InterPro" id="IPR003736">
    <property type="entry name" value="PAAI_dom"/>
</dbReference>
<evidence type="ECO:0000313" key="4">
    <source>
        <dbReference type="EMBL" id="GAC47189.1"/>
    </source>
</evidence>
<dbReference type="Pfam" id="PF03061">
    <property type="entry name" value="4HBT"/>
    <property type="match status" value="1"/>
</dbReference>
<dbReference type="AlphaFoldDB" id="L7KEY6"/>
<dbReference type="NCBIfam" id="TIGR00369">
    <property type="entry name" value="unchar_dom_1"/>
    <property type="match status" value="1"/>
</dbReference>
<evidence type="ECO:0000256" key="1">
    <source>
        <dbReference type="ARBA" id="ARBA00008324"/>
    </source>
</evidence>
<dbReference type="CDD" id="cd03443">
    <property type="entry name" value="PaaI_thioesterase"/>
    <property type="match status" value="1"/>
</dbReference>
<dbReference type="GO" id="GO:0047617">
    <property type="term" value="F:fatty acyl-CoA hydrolase activity"/>
    <property type="evidence" value="ECO:0007669"/>
    <property type="project" value="InterPro"/>
</dbReference>
<dbReference type="SUPFAM" id="SSF54637">
    <property type="entry name" value="Thioesterase/thiol ester dehydrase-isomerase"/>
    <property type="match status" value="2"/>
</dbReference>
<proteinExistence type="inferred from homology"/>
<dbReference type="PANTHER" id="PTHR21660">
    <property type="entry name" value="THIOESTERASE SUPERFAMILY MEMBER-RELATED"/>
    <property type="match status" value="1"/>
</dbReference>